<dbReference type="GO" id="GO:0016887">
    <property type="term" value="F:ATP hydrolysis activity"/>
    <property type="evidence" value="ECO:0007669"/>
    <property type="project" value="InterPro"/>
</dbReference>
<reference evidence="6" key="1">
    <citation type="submission" date="2017-05" db="EMBL/GenBank/DDBJ databases">
        <authorList>
            <person name="Macchi M."/>
            <person name="Festa S."/>
            <person name="Coppotelli B.M."/>
            <person name="Morelli I.S."/>
        </authorList>
    </citation>
    <scope>NUCLEOTIDE SEQUENCE [LARGE SCALE GENOMIC DNA]</scope>
    <source>
        <strain evidence="6">I</strain>
    </source>
</reference>
<dbReference type="InterPro" id="IPR051120">
    <property type="entry name" value="ABC_AA/LPS_Transport"/>
</dbReference>
<dbReference type="InterPro" id="IPR027417">
    <property type="entry name" value="P-loop_NTPase"/>
</dbReference>
<dbReference type="RefSeq" id="WP_088153256.1">
    <property type="nucleotide sequence ID" value="NZ_NHON01000047.1"/>
</dbReference>
<dbReference type="OrthoDB" id="9779872at2"/>
<protein>
    <submittedName>
        <fullName evidence="5">ABC transporter ATP-binding protein</fullName>
    </submittedName>
</protein>
<evidence type="ECO:0000256" key="2">
    <source>
        <dbReference type="ARBA" id="ARBA00022741"/>
    </source>
</evidence>
<proteinExistence type="predicted"/>
<evidence type="ECO:0000259" key="4">
    <source>
        <dbReference type="PROSITE" id="PS50893"/>
    </source>
</evidence>
<sequence>MTERSTSTPVLQVEGLCKRFGALTVTDGVGFDVRPGEIHALIGPNGAGKTTLIQQICGRHAPDAGTIRFLGEDITRLPAHRRAQRGLARTFQITRLLPGFTTLQNVATAVQRRRGSSFRFFRPAGHDRGIDEVARALLQRTGLGGRADVPASALSHGEKRQLELAMALALEPKLLVLDEPMAGTGREETARLVELLRGLSGSLPMILVEHDMSAVFALADRISVLVYGRVIATGSPEAIRASAEVRAAYLGEEAA</sequence>
<keyword evidence="6" id="KW-1185">Reference proteome</keyword>
<evidence type="ECO:0000256" key="1">
    <source>
        <dbReference type="ARBA" id="ARBA00022448"/>
    </source>
</evidence>
<evidence type="ECO:0000313" key="5">
    <source>
        <dbReference type="EMBL" id="OWJ64921.1"/>
    </source>
</evidence>
<dbReference type="Pfam" id="PF12399">
    <property type="entry name" value="BCA_ABC_TP_C"/>
    <property type="match status" value="1"/>
</dbReference>
<dbReference type="STRING" id="1122125.GCA_000423185_04695"/>
<dbReference type="InterPro" id="IPR003593">
    <property type="entry name" value="AAA+_ATPase"/>
</dbReference>
<comment type="caution">
    <text evidence="5">The sequence shown here is derived from an EMBL/GenBank/DDBJ whole genome shotgun (WGS) entry which is preliminary data.</text>
</comment>
<keyword evidence="3 5" id="KW-0067">ATP-binding</keyword>
<dbReference type="PANTHER" id="PTHR45772:SF2">
    <property type="entry name" value="ABC TRANSPORTER ATP-BINDING PROTEIN"/>
    <property type="match status" value="1"/>
</dbReference>
<dbReference type="Pfam" id="PF00005">
    <property type="entry name" value="ABC_tran"/>
    <property type="match status" value="1"/>
</dbReference>
<dbReference type="SMART" id="SM00382">
    <property type="entry name" value="AAA"/>
    <property type="match status" value="1"/>
</dbReference>
<evidence type="ECO:0000256" key="3">
    <source>
        <dbReference type="ARBA" id="ARBA00022840"/>
    </source>
</evidence>
<keyword evidence="1" id="KW-0813">Transport</keyword>
<keyword evidence="2" id="KW-0547">Nucleotide-binding</keyword>
<feature type="domain" description="ABC transporter" evidence="4">
    <location>
        <begin position="11"/>
        <end position="252"/>
    </location>
</feature>
<dbReference type="EMBL" id="NHON01000047">
    <property type="protein sequence ID" value="OWJ64921.1"/>
    <property type="molecule type" value="Genomic_DNA"/>
</dbReference>
<evidence type="ECO:0000313" key="6">
    <source>
        <dbReference type="Proteomes" id="UP000196655"/>
    </source>
</evidence>
<dbReference type="InterPro" id="IPR032823">
    <property type="entry name" value="BCA_ABC_TP_C"/>
</dbReference>
<dbReference type="Gene3D" id="3.40.50.300">
    <property type="entry name" value="P-loop containing nucleotide triphosphate hydrolases"/>
    <property type="match status" value="1"/>
</dbReference>
<dbReference type="PROSITE" id="PS50893">
    <property type="entry name" value="ABC_TRANSPORTER_2"/>
    <property type="match status" value="1"/>
</dbReference>
<dbReference type="PANTHER" id="PTHR45772">
    <property type="entry name" value="CONSERVED COMPONENT OF ABC TRANSPORTER FOR NATURAL AMINO ACIDS-RELATED"/>
    <property type="match status" value="1"/>
</dbReference>
<name>A0A211ZI19_9PROT</name>
<organism evidence="5 6">
    <name type="scientific">Inquilinus limosus</name>
    <dbReference type="NCBI Taxonomy" id="171674"/>
    <lineage>
        <taxon>Bacteria</taxon>
        <taxon>Pseudomonadati</taxon>
        <taxon>Pseudomonadota</taxon>
        <taxon>Alphaproteobacteria</taxon>
        <taxon>Rhodospirillales</taxon>
        <taxon>Rhodospirillaceae</taxon>
        <taxon>Inquilinus</taxon>
    </lineage>
</organism>
<dbReference type="GO" id="GO:0005524">
    <property type="term" value="F:ATP binding"/>
    <property type="evidence" value="ECO:0007669"/>
    <property type="project" value="UniProtKB-KW"/>
</dbReference>
<gene>
    <name evidence="5" type="ORF">BWR60_22455</name>
</gene>
<dbReference type="CDD" id="cd03219">
    <property type="entry name" value="ABC_Mj1267_LivG_branched"/>
    <property type="match status" value="1"/>
</dbReference>
<dbReference type="SUPFAM" id="SSF52540">
    <property type="entry name" value="P-loop containing nucleoside triphosphate hydrolases"/>
    <property type="match status" value="1"/>
</dbReference>
<accession>A0A211ZI19</accession>
<dbReference type="GO" id="GO:0005886">
    <property type="term" value="C:plasma membrane"/>
    <property type="evidence" value="ECO:0007669"/>
    <property type="project" value="TreeGrafter"/>
</dbReference>
<dbReference type="InterPro" id="IPR003439">
    <property type="entry name" value="ABC_transporter-like_ATP-bd"/>
</dbReference>
<dbReference type="AlphaFoldDB" id="A0A211ZI19"/>
<dbReference type="Proteomes" id="UP000196655">
    <property type="component" value="Unassembled WGS sequence"/>
</dbReference>